<feature type="region of interest" description="Disordered" evidence="2">
    <location>
        <begin position="331"/>
        <end position="360"/>
    </location>
</feature>
<evidence type="ECO:0000256" key="2">
    <source>
        <dbReference type="SAM" id="MobiDB-lite"/>
    </source>
</evidence>
<name>A0AAD1T3E2_PELCU</name>
<evidence type="ECO:0000313" key="3">
    <source>
        <dbReference type="EMBL" id="CAH2315956.1"/>
    </source>
</evidence>
<sequence length="360" mass="39654">MVRTKKLLPSGAAAASSPHRNTGPMDDFLSTPSDLCGTRHVDKMAPGSPDSEMTGDSQSEPPQTGDLSQIRMELTQISRRMLTKADTGPIVQELRAALREELAGLRTDLSTLEQRVDEMESVARGCDDQHRATEVAVTRQGNMLLTLRRQVEDLENRSRLNNIRVRGLPERADKLLPDTLSALFTQLLGAALTTTLIIDRAHRALGPARQDGSPRDVVCCITAPGLRDRIMATARGLPSIQFRGTAVSLYQDLSSLTLDARRALRPVTSALRDKGIPYRWGFPFSIQAKHGNTWITARWPEDVPRFQRALGLAPSRIRNWILDEAAASRRDPLMPPLEADAATGRQPEPLRRGGPDGPEE</sequence>
<dbReference type="EMBL" id="OW240920">
    <property type="protein sequence ID" value="CAH2315956.1"/>
    <property type="molecule type" value="Genomic_DNA"/>
</dbReference>
<gene>
    <name evidence="3" type="ORF">PECUL_23A038458</name>
</gene>
<organism evidence="3 4">
    <name type="scientific">Pelobates cultripes</name>
    <name type="common">Western spadefoot toad</name>
    <dbReference type="NCBI Taxonomy" id="61616"/>
    <lineage>
        <taxon>Eukaryota</taxon>
        <taxon>Metazoa</taxon>
        <taxon>Chordata</taxon>
        <taxon>Craniata</taxon>
        <taxon>Vertebrata</taxon>
        <taxon>Euteleostomi</taxon>
        <taxon>Amphibia</taxon>
        <taxon>Batrachia</taxon>
        <taxon>Anura</taxon>
        <taxon>Pelobatoidea</taxon>
        <taxon>Pelobatidae</taxon>
        <taxon>Pelobates</taxon>
    </lineage>
</organism>
<protein>
    <submittedName>
        <fullName evidence="3">Uncharacterized protein</fullName>
    </submittedName>
</protein>
<feature type="coiled-coil region" evidence="1">
    <location>
        <begin position="95"/>
        <end position="157"/>
    </location>
</feature>
<feature type="compositionally biased region" description="Polar residues" evidence="2">
    <location>
        <begin position="54"/>
        <end position="67"/>
    </location>
</feature>
<evidence type="ECO:0000256" key="1">
    <source>
        <dbReference type="SAM" id="Coils"/>
    </source>
</evidence>
<dbReference type="Gene3D" id="3.30.70.1820">
    <property type="entry name" value="L1 transposable element, RRM domain"/>
    <property type="match status" value="1"/>
</dbReference>
<proteinExistence type="predicted"/>
<accession>A0AAD1T3E2</accession>
<evidence type="ECO:0000313" key="4">
    <source>
        <dbReference type="Proteomes" id="UP001295444"/>
    </source>
</evidence>
<dbReference type="AlphaFoldDB" id="A0AAD1T3E2"/>
<dbReference type="PANTHER" id="PTHR11505">
    <property type="entry name" value="L1 TRANSPOSABLE ELEMENT-RELATED"/>
    <property type="match status" value="1"/>
</dbReference>
<keyword evidence="4" id="KW-1185">Reference proteome</keyword>
<reference evidence="3" key="1">
    <citation type="submission" date="2022-03" db="EMBL/GenBank/DDBJ databases">
        <authorList>
            <person name="Alioto T."/>
            <person name="Alioto T."/>
            <person name="Gomez Garrido J."/>
        </authorList>
    </citation>
    <scope>NUCLEOTIDE SEQUENCE</scope>
</reference>
<feature type="region of interest" description="Disordered" evidence="2">
    <location>
        <begin position="1"/>
        <end position="69"/>
    </location>
</feature>
<dbReference type="InterPro" id="IPR004244">
    <property type="entry name" value="Transposase_22"/>
</dbReference>
<keyword evidence="1" id="KW-0175">Coiled coil</keyword>
<dbReference type="Proteomes" id="UP001295444">
    <property type="component" value="Chromosome 09"/>
</dbReference>